<evidence type="ECO:0000313" key="3">
    <source>
        <dbReference type="Proteomes" id="UP001163739"/>
    </source>
</evidence>
<dbReference type="Pfam" id="PF02635">
    <property type="entry name" value="DsrE"/>
    <property type="match status" value="1"/>
</dbReference>
<dbReference type="PANTHER" id="PTHR38780">
    <property type="entry name" value="PROTEIN TUSC"/>
    <property type="match status" value="1"/>
</dbReference>
<accession>A0ABY6N7F4</accession>
<dbReference type="InterPro" id="IPR003787">
    <property type="entry name" value="Sulphur_relay_DsrE/F-like"/>
</dbReference>
<dbReference type="RefSeq" id="WP_265049372.1">
    <property type="nucleotide sequence ID" value="NZ_CP100390.1"/>
</dbReference>
<evidence type="ECO:0000256" key="1">
    <source>
        <dbReference type="ARBA" id="ARBA00005996"/>
    </source>
</evidence>
<reference evidence="2" key="1">
    <citation type="submission" date="2022-06" db="EMBL/GenBank/DDBJ databases">
        <title>Alkalimarinus sp. nov., isolated from gut of a Alitta virens.</title>
        <authorList>
            <person name="Yang A.I."/>
            <person name="Shin N.-R."/>
        </authorList>
    </citation>
    <scope>NUCLEOTIDE SEQUENCE</scope>
    <source>
        <strain evidence="2">A2M4</strain>
    </source>
</reference>
<dbReference type="NCBIfam" id="TIGR03010">
    <property type="entry name" value="sulf_tusC_dsrF"/>
    <property type="match status" value="1"/>
</dbReference>
<dbReference type="Gene3D" id="3.40.1260.10">
    <property type="entry name" value="DsrEFH-like"/>
    <property type="match status" value="1"/>
</dbReference>
<evidence type="ECO:0000313" key="2">
    <source>
        <dbReference type="EMBL" id="UZE97897.1"/>
    </source>
</evidence>
<protein>
    <submittedName>
        <fullName evidence="2">Sulfurtransferase complex subunit TusC</fullName>
    </submittedName>
</protein>
<name>A0ABY6N7F4_9ALTE</name>
<sequence length="123" mass="13167">MSSNNAKQVLVILSSSPYGGSLAKEAIDYCLAAAAFEQNIQLLFTGDSVLQLLKDQQPTGISQKNISKMLSALPIYGVDQFYVEQSALSCYGLEHAPLCLPATPVTSHQMSALLADANITLNF</sequence>
<organism evidence="2 3">
    <name type="scientific">Alkalimarinus alittae</name>
    <dbReference type="NCBI Taxonomy" id="2961619"/>
    <lineage>
        <taxon>Bacteria</taxon>
        <taxon>Pseudomonadati</taxon>
        <taxon>Pseudomonadota</taxon>
        <taxon>Gammaproteobacteria</taxon>
        <taxon>Alteromonadales</taxon>
        <taxon>Alteromonadaceae</taxon>
        <taxon>Alkalimarinus</taxon>
    </lineage>
</organism>
<comment type="similarity">
    <text evidence="1">Belongs to the DsrF/TusC family.</text>
</comment>
<dbReference type="NCBIfam" id="NF001238">
    <property type="entry name" value="PRK00211.1"/>
    <property type="match status" value="1"/>
</dbReference>
<dbReference type="InterPro" id="IPR017462">
    <property type="entry name" value="Sulphur_relay_TusC/DsrF"/>
</dbReference>
<dbReference type="PANTHER" id="PTHR38780:SF1">
    <property type="entry name" value="PROTEIN TUSC"/>
    <property type="match status" value="1"/>
</dbReference>
<keyword evidence="3" id="KW-1185">Reference proteome</keyword>
<dbReference type="EMBL" id="CP100390">
    <property type="protein sequence ID" value="UZE97897.1"/>
    <property type="molecule type" value="Genomic_DNA"/>
</dbReference>
<dbReference type="InterPro" id="IPR027396">
    <property type="entry name" value="DsrEFH-like"/>
</dbReference>
<dbReference type="Proteomes" id="UP001163739">
    <property type="component" value="Chromosome"/>
</dbReference>
<proteinExistence type="inferred from homology"/>
<dbReference type="SUPFAM" id="SSF75169">
    <property type="entry name" value="DsrEFH-like"/>
    <property type="match status" value="1"/>
</dbReference>
<gene>
    <name evidence="2" type="primary">tusC</name>
    <name evidence="2" type="ORF">NKI27_09225</name>
</gene>